<keyword evidence="14" id="KW-1185">Reference proteome</keyword>
<dbReference type="GO" id="GO:0005737">
    <property type="term" value="C:cytoplasm"/>
    <property type="evidence" value="ECO:0007669"/>
    <property type="project" value="UniProtKB-SubCell"/>
</dbReference>
<feature type="binding site" evidence="11">
    <location>
        <position position="49"/>
    </location>
    <ligand>
        <name>Mg(2+)</name>
        <dbReference type="ChEBI" id="CHEBI:18420"/>
        <label>1</label>
    </ligand>
</feature>
<evidence type="ECO:0000256" key="2">
    <source>
        <dbReference type="ARBA" id="ARBA00004065"/>
    </source>
</evidence>
<feature type="binding site" evidence="11">
    <location>
        <position position="11"/>
    </location>
    <ligand>
        <name>Mg(2+)</name>
        <dbReference type="ChEBI" id="CHEBI:18420"/>
        <label>1</label>
    </ligand>
</feature>
<dbReference type="InterPro" id="IPR050092">
    <property type="entry name" value="RNase_H"/>
</dbReference>
<feature type="domain" description="RNase H type-1" evidence="12">
    <location>
        <begin position="2"/>
        <end position="143"/>
    </location>
</feature>
<evidence type="ECO:0000313" key="14">
    <source>
        <dbReference type="Proteomes" id="UP000675882"/>
    </source>
</evidence>
<comment type="similarity">
    <text evidence="3 11">Belongs to the RNase H family.</text>
</comment>
<feature type="binding site" evidence="11">
    <location>
        <position position="71"/>
    </location>
    <ligand>
        <name>Mg(2+)</name>
        <dbReference type="ChEBI" id="CHEBI:18420"/>
        <label>1</label>
    </ligand>
</feature>
<evidence type="ECO:0000256" key="6">
    <source>
        <dbReference type="ARBA" id="ARBA00022722"/>
    </source>
</evidence>
<evidence type="ECO:0000256" key="11">
    <source>
        <dbReference type="HAMAP-Rule" id="MF_00042"/>
    </source>
</evidence>
<dbReference type="FunFam" id="3.30.420.10:FF:000089">
    <property type="entry name" value="Ribonuclease H"/>
    <property type="match status" value="1"/>
</dbReference>
<proteinExistence type="inferred from homology"/>
<dbReference type="GO" id="GO:0000287">
    <property type="term" value="F:magnesium ion binding"/>
    <property type="evidence" value="ECO:0007669"/>
    <property type="project" value="UniProtKB-UniRule"/>
</dbReference>
<keyword evidence="11" id="KW-0963">Cytoplasm</keyword>
<dbReference type="Proteomes" id="UP000675882">
    <property type="component" value="Unassembled WGS sequence"/>
</dbReference>
<comment type="cofactor">
    <cofactor evidence="11">
        <name>Mg(2+)</name>
        <dbReference type="ChEBI" id="CHEBI:18420"/>
    </cofactor>
    <text evidence="11">Binds 1 Mg(2+) ion per subunit. May bind a second metal ion at a regulatory site, or after substrate binding.</text>
</comment>
<organism evidence="13 14">
    <name type="scientific">Candidatus Nitrotoga fabula</name>
    <dbReference type="NCBI Taxonomy" id="2182327"/>
    <lineage>
        <taxon>Bacteria</taxon>
        <taxon>Pseudomonadati</taxon>
        <taxon>Pseudomonadota</taxon>
        <taxon>Betaproteobacteria</taxon>
        <taxon>Nitrosomonadales</taxon>
        <taxon>Gallionellaceae</taxon>
        <taxon>Candidatus Nitrotoga</taxon>
    </lineage>
</organism>
<comment type="function">
    <text evidence="2 11">Endonuclease that specifically degrades the RNA of RNA-DNA hybrids.</text>
</comment>
<evidence type="ECO:0000259" key="12">
    <source>
        <dbReference type="PROSITE" id="PS50879"/>
    </source>
</evidence>
<evidence type="ECO:0000256" key="8">
    <source>
        <dbReference type="ARBA" id="ARBA00022759"/>
    </source>
</evidence>
<dbReference type="PANTHER" id="PTHR10642">
    <property type="entry name" value="RIBONUCLEASE H1"/>
    <property type="match status" value="1"/>
</dbReference>
<dbReference type="RefSeq" id="WP_213035320.1">
    <property type="nucleotide sequence ID" value="NZ_CAJNBL010000006.1"/>
</dbReference>
<sequence>MNDEAVEIFTDGACRGNPGVGGWGALLQMMGKERELYGGEAHTTNNRMELTAAIRALETLKWPCRVILHTDSKYVQQGISAWIHDWKQRGWKTAGKKPVKNEDLWRRLDELANMHRVQWVWIKGHAGHDGNERADRLANRGIDQLLDESMK</sequence>
<gene>
    <name evidence="11 13" type="primary">rnhA</name>
    <name evidence="13" type="ORF">NTGZN8_140055</name>
</gene>
<accession>A0A916BBC5</accession>
<dbReference type="GO" id="GO:0004523">
    <property type="term" value="F:RNA-DNA hybrid ribonuclease activity"/>
    <property type="evidence" value="ECO:0007669"/>
    <property type="project" value="UniProtKB-UniRule"/>
</dbReference>
<keyword evidence="10 11" id="KW-0460">Magnesium</keyword>
<keyword evidence="8 11" id="KW-0255">Endonuclease</keyword>
<comment type="caution">
    <text evidence="13">The sequence shown here is derived from an EMBL/GenBank/DDBJ whole genome shotgun (WGS) entry which is preliminary data.</text>
</comment>
<keyword evidence="6 11" id="KW-0540">Nuclease</keyword>
<reference evidence="13" key="1">
    <citation type="submission" date="2021-02" db="EMBL/GenBank/DDBJ databases">
        <authorList>
            <person name="Han P."/>
        </authorList>
    </citation>
    <scope>NUCLEOTIDE SEQUENCE</scope>
    <source>
        <strain evidence="13">Candidatus Nitrotoga sp. ZN8</strain>
    </source>
</reference>
<dbReference type="EC" id="3.1.26.4" evidence="5 11"/>
<dbReference type="SUPFAM" id="SSF53098">
    <property type="entry name" value="Ribonuclease H-like"/>
    <property type="match status" value="1"/>
</dbReference>
<dbReference type="HAMAP" id="MF_00042">
    <property type="entry name" value="RNase_H"/>
    <property type="match status" value="1"/>
</dbReference>
<dbReference type="GO" id="GO:0043137">
    <property type="term" value="P:DNA replication, removal of RNA primer"/>
    <property type="evidence" value="ECO:0007669"/>
    <property type="project" value="TreeGrafter"/>
</dbReference>
<dbReference type="InterPro" id="IPR002156">
    <property type="entry name" value="RNaseH_domain"/>
</dbReference>
<evidence type="ECO:0000313" key="13">
    <source>
        <dbReference type="EMBL" id="CAE6698607.1"/>
    </source>
</evidence>
<dbReference type="PROSITE" id="PS50879">
    <property type="entry name" value="RNASE_H_1"/>
    <property type="match status" value="1"/>
</dbReference>
<dbReference type="AlphaFoldDB" id="A0A916BBC5"/>
<evidence type="ECO:0000256" key="10">
    <source>
        <dbReference type="ARBA" id="ARBA00022842"/>
    </source>
</evidence>
<dbReference type="Pfam" id="PF00075">
    <property type="entry name" value="RNase_H"/>
    <property type="match status" value="1"/>
</dbReference>
<comment type="catalytic activity">
    <reaction evidence="1 11">
        <text>Endonucleolytic cleavage to 5'-phosphomonoester.</text>
        <dbReference type="EC" id="3.1.26.4"/>
    </reaction>
</comment>
<evidence type="ECO:0000256" key="4">
    <source>
        <dbReference type="ARBA" id="ARBA00011245"/>
    </source>
</evidence>
<dbReference type="InterPro" id="IPR036397">
    <property type="entry name" value="RNaseH_sf"/>
</dbReference>
<feature type="binding site" evidence="11">
    <location>
        <position position="135"/>
    </location>
    <ligand>
        <name>Mg(2+)</name>
        <dbReference type="ChEBI" id="CHEBI:18420"/>
        <label>2</label>
    </ligand>
</feature>
<dbReference type="NCBIfam" id="NF001236">
    <property type="entry name" value="PRK00203.1"/>
    <property type="match status" value="1"/>
</dbReference>
<name>A0A916BBC5_9PROT</name>
<evidence type="ECO:0000256" key="9">
    <source>
        <dbReference type="ARBA" id="ARBA00022801"/>
    </source>
</evidence>
<evidence type="ECO:0000256" key="7">
    <source>
        <dbReference type="ARBA" id="ARBA00022723"/>
    </source>
</evidence>
<dbReference type="GO" id="GO:0003676">
    <property type="term" value="F:nucleic acid binding"/>
    <property type="evidence" value="ECO:0007669"/>
    <property type="project" value="InterPro"/>
</dbReference>
<dbReference type="EMBL" id="CAJNBL010000006">
    <property type="protein sequence ID" value="CAE6698607.1"/>
    <property type="molecule type" value="Genomic_DNA"/>
</dbReference>
<dbReference type="InterPro" id="IPR012337">
    <property type="entry name" value="RNaseH-like_sf"/>
</dbReference>
<dbReference type="CDD" id="cd09278">
    <property type="entry name" value="RNase_HI_prokaryote_like"/>
    <property type="match status" value="1"/>
</dbReference>
<evidence type="ECO:0000256" key="3">
    <source>
        <dbReference type="ARBA" id="ARBA00005300"/>
    </source>
</evidence>
<keyword evidence="9 11" id="KW-0378">Hydrolase</keyword>
<feature type="binding site" evidence="11">
    <location>
        <position position="11"/>
    </location>
    <ligand>
        <name>Mg(2+)</name>
        <dbReference type="ChEBI" id="CHEBI:18420"/>
        <label>2</label>
    </ligand>
</feature>
<comment type="subcellular location">
    <subcellularLocation>
        <location evidence="11">Cytoplasm</location>
    </subcellularLocation>
</comment>
<dbReference type="PANTHER" id="PTHR10642:SF26">
    <property type="entry name" value="RIBONUCLEASE H1"/>
    <property type="match status" value="1"/>
</dbReference>
<dbReference type="Gene3D" id="3.30.420.10">
    <property type="entry name" value="Ribonuclease H-like superfamily/Ribonuclease H"/>
    <property type="match status" value="1"/>
</dbReference>
<comment type="subunit">
    <text evidence="4 11">Monomer.</text>
</comment>
<evidence type="ECO:0000256" key="5">
    <source>
        <dbReference type="ARBA" id="ARBA00012180"/>
    </source>
</evidence>
<keyword evidence="7 11" id="KW-0479">Metal-binding</keyword>
<protein>
    <recommendedName>
        <fullName evidence="5 11">Ribonuclease H</fullName>
        <shortName evidence="11">RNase H</shortName>
        <ecNumber evidence="5 11">3.1.26.4</ecNumber>
    </recommendedName>
</protein>
<evidence type="ECO:0000256" key="1">
    <source>
        <dbReference type="ARBA" id="ARBA00000077"/>
    </source>
</evidence>
<dbReference type="InterPro" id="IPR022892">
    <property type="entry name" value="RNaseHI"/>
</dbReference>